<gene>
    <name evidence="2" type="ORF">PXEA_LOCUS30194</name>
</gene>
<evidence type="ECO:0000313" key="3">
    <source>
        <dbReference type="Proteomes" id="UP000784294"/>
    </source>
</evidence>
<keyword evidence="3" id="KW-1185">Reference proteome</keyword>
<sequence length="242" mass="26202">MSPNTIFLILILSFNHILLYNVPNPTSHTGSGYSPTKATIQVVSTLSTDPFPLGNDAGSEQHSSELVTNIRLESEACLPLELIDNVIATTNMTCNSSSLHIWSDDKQVLESLGDKVITPNTGFPASIKSDPAICDPVHNGYILSTDMGADVSPNTTCFNNSSNVKTCIESTPDRTSLMESTLKEDDDSPKENFHEKTSSMIADSSGQLFQLNKGQENLIYLDNLTNVDKVTESDQLAMNGLA</sequence>
<reference evidence="2" key="1">
    <citation type="submission" date="2018-11" db="EMBL/GenBank/DDBJ databases">
        <authorList>
            <consortium name="Pathogen Informatics"/>
        </authorList>
    </citation>
    <scope>NUCLEOTIDE SEQUENCE</scope>
</reference>
<name>A0A3S5B089_9PLAT</name>
<dbReference type="EMBL" id="CAAALY010253080">
    <property type="protein sequence ID" value="VEL36754.1"/>
    <property type="molecule type" value="Genomic_DNA"/>
</dbReference>
<accession>A0A3S5B089</accession>
<proteinExistence type="predicted"/>
<dbReference type="Proteomes" id="UP000784294">
    <property type="component" value="Unassembled WGS sequence"/>
</dbReference>
<comment type="caution">
    <text evidence="2">The sequence shown here is derived from an EMBL/GenBank/DDBJ whole genome shotgun (WGS) entry which is preliminary data.</text>
</comment>
<evidence type="ECO:0000256" key="1">
    <source>
        <dbReference type="SAM" id="SignalP"/>
    </source>
</evidence>
<keyword evidence="1" id="KW-0732">Signal</keyword>
<organism evidence="2 3">
    <name type="scientific">Protopolystoma xenopodis</name>
    <dbReference type="NCBI Taxonomy" id="117903"/>
    <lineage>
        <taxon>Eukaryota</taxon>
        <taxon>Metazoa</taxon>
        <taxon>Spiralia</taxon>
        <taxon>Lophotrochozoa</taxon>
        <taxon>Platyhelminthes</taxon>
        <taxon>Monogenea</taxon>
        <taxon>Polyopisthocotylea</taxon>
        <taxon>Polystomatidea</taxon>
        <taxon>Polystomatidae</taxon>
        <taxon>Protopolystoma</taxon>
    </lineage>
</organism>
<protein>
    <submittedName>
        <fullName evidence="2">Uncharacterized protein</fullName>
    </submittedName>
</protein>
<feature type="signal peptide" evidence="1">
    <location>
        <begin position="1"/>
        <end position="19"/>
    </location>
</feature>
<feature type="chain" id="PRO_5018768432" evidence="1">
    <location>
        <begin position="20"/>
        <end position="242"/>
    </location>
</feature>
<dbReference type="AlphaFoldDB" id="A0A3S5B089"/>
<evidence type="ECO:0000313" key="2">
    <source>
        <dbReference type="EMBL" id="VEL36754.1"/>
    </source>
</evidence>